<dbReference type="PANTHER" id="PTHR24046:SF5">
    <property type="entry name" value="EGF-LIKE DOMAIN-CONTAINING PROTEIN"/>
    <property type="match status" value="1"/>
</dbReference>
<dbReference type="PANTHER" id="PTHR24046">
    <property type="entry name" value="SIGNAL PEPTIDE, CUB AND EGF-LIKE DOMAIN-CONTAINING"/>
    <property type="match status" value="1"/>
</dbReference>
<dbReference type="GO" id="GO:0005615">
    <property type="term" value="C:extracellular space"/>
    <property type="evidence" value="ECO:0007669"/>
    <property type="project" value="TreeGrafter"/>
</dbReference>
<dbReference type="SMART" id="SM01411">
    <property type="entry name" value="Ephrin_rec_like"/>
    <property type="match status" value="2"/>
</dbReference>
<feature type="domain" description="Tyrosine-protein kinase ephrin type A/B receptor-like" evidence="1">
    <location>
        <begin position="48"/>
        <end position="95"/>
    </location>
</feature>
<dbReference type="InterPro" id="IPR052071">
    <property type="entry name" value="SCUB_EGF-like_domain"/>
</dbReference>
<comment type="caution">
    <text evidence="2">The sequence shown here is derived from an EMBL/GenBank/DDBJ whole genome shotgun (WGS) entry which is preliminary data.</text>
</comment>
<dbReference type="Gene3D" id="2.10.50.10">
    <property type="entry name" value="Tumor Necrosis Factor Receptor, subunit A, domain 2"/>
    <property type="match status" value="2"/>
</dbReference>
<dbReference type="AlphaFoldDB" id="A0AAV4QCE1"/>
<dbReference type="SUPFAM" id="SSF57184">
    <property type="entry name" value="Growth factor receptor domain"/>
    <property type="match status" value="1"/>
</dbReference>
<dbReference type="InterPro" id="IPR009030">
    <property type="entry name" value="Growth_fac_rcpt_cys_sf"/>
</dbReference>
<dbReference type="EMBL" id="BPLR01005891">
    <property type="protein sequence ID" value="GIY05897.1"/>
    <property type="molecule type" value="Genomic_DNA"/>
</dbReference>
<dbReference type="Proteomes" id="UP001054945">
    <property type="component" value="Unassembled WGS sequence"/>
</dbReference>
<dbReference type="GO" id="GO:0009986">
    <property type="term" value="C:cell surface"/>
    <property type="evidence" value="ECO:0007669"/>
    <property type="project" value="TreeGrafter"/>
</dbReference>
<gene>
    <name evidence="2" type="primary">SVEP1_1</name>
    <name evidence="2" type="ORF">CEXT_298541</name>
</gene>
<sequence>MKECLDCPLGFYQEVEGQISCERCPDGMTTEYGRVRNITECKGICLPGTYSPTRVETCLACPVGTYQELKGQTSCNVCPNGTTTASSRSVSETDCKSMQILNPYKFKC</sequence>
<accession>A0AAV4QCE1</accession>
<evidence type="ECO:0000313" key="3">
    <source>
        <dbReference type="Proteomes" id="UP001054945"/>
    </source>
</evidence>
<organism evidence="2 3">
    <name type="scientific">Caerostris extrusa</name>
    <name type="common">Bark spider</name>
    <name type="synonym">Caerostris bankana</name>
    <dbReference type="NCBI Taxonomy" id="172846"/>
    <lineage>
        <taxon>Eukaryota</taxon>
        <taxon>Metazoa</taxon>
        <taxon>Ecdysozoa</taxon>
        <taxon>Arthropoda</taxon>
        <taxon>Chelicerata</taxon>
        <taxon>Arachnida</taxon>
        <taxon>Araneae</taxon>
        <taxon>Araneomorphae</taxon>
        <taxon>Entelegynae</taxon>
        <taxon>Araneoidea</taxon>
        <taxon>Araneidae</taxon>
        <taxon>Caerostris</taxon>
    </lineage>
</organism>
<name>A0AAV4QCE1_CAEEX</name>
<evidence type="ECO:0000259" key="1">
    <source>
        <dbReference type="Pfam" id="PF07699"/>
    </source>
</evidence>
<keyword evidence="3" id="KW-1185">Reference proteome</keyword>
<proteinExistence type="predicted"/>
<evidence type="ECO:0000313" key="2">
    <source>
        <dbReference type="EMBL" id="GIY05897.1"/>
    </source>
</evidence>
<dbReference type="InterPro" id="IPR011641">
    <property type="entry name" value="Tyr-kin_ephrin_A/B_rcpt-like"/>
</dbReference>
<dbReference type="FunFam" id="2.10.50.10:FF:000018">
    <property type="entry name" value="Sushi, von Willebrand factor type A, EGF and pentraxin domain-containing 1"/>
    <property type="match status" value="1"/>
</dbReference>
<dbReference type="GO" id="GO:0007165">
    <property type="term" value="P:signal transduction"/>
    <property type="evidence" value="ECO:0007669"/>
    <property type="project" value="TreeGrafter"/>
</dbReference>
<feature type="domain" description="Tyrosine-protein kinase ephrin type A/B receptor-like" evidence="1">
    <location>
        <begin position="2"/>
        <end position="41"/>
    </location>
</feature>
<protein>
    <submittedName>
        <fullName evidence="2">Sushi, von Willebrand factor type A, EGF and pentraxin domain-containing protein 1</fullName>
    </submittedName>
</protein>
<reference evidence="2 3" key="1">
    <citation type="submission" date="2021-06" db="EMBL/GenBank/DDBJ databases">
        <title>Caerostris extrusa draft genome.</title>
        <authorList>
            <person name="Kono N."/>
            <person name="Arakawa K."/>
        </authorList>
    </citation>
    <scope>NUCLEOTIDE SEQUENCE [LARGE SCALE GENOMIC DNA]</scope>
</reference>
<dbReference type="Pfam" id="PF07699">
    <property type="entry name" value="Ephrin_rec_like"/>
    <property type="match status" value="2"/>
</dbReference>